<dbReference type="PANTHER" id="PTHR23241">
    <property type="entry name" value="LATE EMBRYOGENESIS ABUNDANT PLANTS LEA-RELATED"/>
    <property type="match status" value="1"/>
</dbReference>
<dbReference type="EMBL" id="JAABOE010000021">
    <property type="protein sequence ID" value="KAF3185270.1"/>
    <property type="molecule type" value="Genomic_DNA"/>
</dbReference>
<evidence type="ECO:0000313" key="8">
    <source>
        <dbReference type="EMBL" id="KAF3185270.1"/>
    </source>
</evidence>
<keyword evidence="3 6" id="KW-1133">Transmembrane helix</keyword>
<feature type="domain" description="TMEM205-like" evidence="7">
    <location>
        <begin position="14"/>
        <end position="111"/>
    </location>
</feature>
<feature type="transmembrane region" description="Helical" evidence="6">
    <location>
        <begin position="81"/>
        <end position="102"/>
    </location>
</feature>
<organism evidence="8 9">
    <name type="scientific">Orbilia oligospora</name>
    <name type="common">Nematode-trapping fungus</name>
    <name type="synonym">Arthrobotrys oligospora</name>
    <dbReference type="NCBI Taxonomy" id="2813651"/>
    <lineage>
        <taxon>Eukaryota</taxon>
        <taxon>Fungi</taxon>
        <taxon>Dikarya</taxon>
        <taxon>Ascomycota</taxon>
        <taxon>Pezizomycotina</taxon>
        <taxon>Orbiliomycetes</taxon>
        <taxon>Orbiliales</taxon>
        <taxon>Orbiliaceae</taxon>
        <taxon>Orbilia</taxon>
    </lineage>
</organism>
<protein>
    <recommendedName>
        <fullName evidence="7">TMEM205-like domain-containing protein</fullName>
    </recommendedName>
</protein>
<evidence type="ECO:0000256" key="3">
    <source>
        <dbReference type="ARBA" id="ARBA00022989"/>
    </source>
</evidence>
<reference evidence="8 9" key="1">
    <citation type="submission" date="2019-06" db="EMBL/GenBank/DDBJ databases">
        <authorList>
            <person name="Palmer J.M."/>
        </authorList>
    </citation>
    <scope>NUCLEOTIDE SEQUENCE [LARGE SCALE GENOMIC DNA]</scope>
    <source>
        <strain evidence="8 9">TWF788</strain>
    </source>
</reference>
<keyword evidence="2 6" id="KW-0812">Transmembrane</keyword>
<dbReference type="Pfam" id="PF13664">
    <property type="entry name" value="DUF4149"/>
    <property type="match status" value="1"/>
</dbReference>
<dbReference type="GO" id="GO:0016020">
    <property type="term" value="C:membrane"/>
    <property type="evidence" value="ECO:0007669"/>
    <property type="project" value="UniProtKB-SubCell"/>
</dbReference>
<evidence type="ECO:0000256" key="2">
    <source>
        <dbReference type="ARBA" id="ARBA00022692"/>
    </source>
</evidence>
<evidence type="ECO:0000313" key="9">
    <source>
        <dbReference type="Proteomes" id="UP000479691"/>
    </source>
</evidence>
<feature type="compositionally biased region" description="Basic and acidic residues" evidence="5">
    <location>
        <begin position="132"/>
        <end position="145"/>
    </location>
</feature>
<feature type="transmembrane region" description="Helical" evidence="6">
    <location>
        <begin position="160"/>
        <end position="181"/>
    </location>
</feature>
<sequence length="189" mass="21079">MPLISTVYAASHLLSYSFLFGTQIWHSFIGGIISFRVLPRAYFGALQRRLFPIYFSLQLILSLALLLTTPTSLKQLQPSKTYGFLLTVLATSFLNAVVAGPFTTRIMDKRKEQEVFDGRSYDGRKLPGVTEGAERGGNKENEEVRVSDEMRTLNKKFGMWHGISSLFNLGSVVGTIGYGVLLADKINFD</sequence>
<dbReference type="AlphaFoldDB" id="A0A7C8U901"/>
<evidence type="ECO:0000259" key="7">
    <source>
        <dbReference type="Pfam" id="PF13664"/>
    </source>
</evidence>
<feature type="region of interest" description="Disordered" evidence="5">
    <location>
        <begin position="126"/>
        <end position="145"/>
    </location>
</feature>
<proteinExistence type="predicted"/>
<keyword evidence="4 6" id="KW-0472">Membrane</keyword>
<accession>A0A7C8U901</accession>
<dbReference type="PANTHER" id="PTHR23241:SF102">
    <property type="entry name" value="LD23009P"/>
    <property type="match status" value="1"/>
</dbReference>
<dbReference type="InterPro" id="IPR053009">
    <property type="entry name" value="Xanthocillin_Biosynth-Assoc"/>
</dbReference>
<evidence type="ECO:0000256" key="5">
    <source>
        <dbReference type="SAM" id="MobiDB-lite"/>
    </source>
</evidence>
<comment type="caution">
    <text evidence="8">The sequence shown here is derived from an EMBL/GenBank/DDBJ whole genome shotgun (WGS) entry which is preliminary data.</text>
</comment>
<evidence type="ECO:0000256" key="1">
    <source>
        <dbReference type="ARBA" id="ARBA00004370"/>
    </source>
</evidence>
<feature type="transmembrane region" description="Helical" evidence="6">
    <location>
        <begin position="50"/>
        <end position="69"/>
    </location>
</feature>
<evidence type="ECO:0000256" key="6">
    <source>
        <dbReference type="SAM" id="Phobius"/>
    </source>
</evidence>
<evidence type="ECO:0000256" key="4">
    <source>
        <dbReference type="ARBA" id="ARBA00023136"/>
    </source>
</evidence>
<gene>
    <name evidence="8" type="ORF">TWF788_004589</name>
</gene>
<dbReference type="InterPro" id="IPR025423">
    <property type="entry name" value="TMEM205-like"/>
</dbReference>
<name>A0A7C8U901_ORBOL</name>
<feature type="transmembrane region" description="Helical" evidence="6">
    <location>
        <begin position="16"/>
        <end position="38"/>
    </location>
</feature>
<comment type="subcellular location">
    <subcellularLocation>
        <location evidence="1">Membrane</location>
    </subcellularLocation>
</comment>
<dbReference type="Proteomes" id="UP000479691">
    <property type="component" value="Unassembled WGS sequence"/>
</dbReference>